<gene>
    <name evidence="3" type="ORF">GCM10023336_04960</name>
</gene>
<dbReference type="EMBL" id="BAABKC010000007">
    <property type="protein sequence ID" value="GAA5043409.1"/>
    <property type="molecule type" value="Genomic_DNA"/>
</dbReference>
<keyword evidence="2" id="KW-1133">Transmembrane helix</keyword>
<protein>
    <submittedName>
        <fullName evidence="3">Uncharacterized protein</fullName>
    </submittedName>
</protein>
<keyword evidence="2" id="KW-0812">Transmembrane</keyword>
<keyword evidence="4" id="KW-1185">Reference proteome</keyword>
<evidence type="ECO:0000313" key="4">
    <source>
        <dbReference type="Proteomes" id="UP001500124"/>
    </source>
</evidence>
<feature type="region of interest" description="Disordered" evidence="1">
    <location>
        <begin position="137"/>
        <end position="199"/>
    </location>
</feature>
<evidence type="ECO:0000256" key="1">
    <source>
        <dbReference type="SAM" id="MobiDB-lite"/>
    </source>
</evidence>
<sequence>MFRRPGLRRSVAAGPAVVIIGAVIGNVVTGVAGAAVAIRGAGVASRDALAALLAGGCAVLLVDAPPAVPLLRPRNTGDHLGGTRRKGRIRGATGAAVGIRPVTAGSGLRPVIRCAPLVRRFRTAVAVLPAVWTPGRFPPAGEAGEVRSARAGSRCPRRNRGRPLQRPSSRRETDLDSRSSSSRRSIPTGSERAEPAARRCACDVEIGERR</sequence>
<name>A0ABP9JW50_9ACTN</name>
<keyword evidence="2" id="KW-0472">Membrane</keyword>
<proteinExistence type="predicted"/>
<comment type="caution">
    <text evidence="3">The sequence shown here is derived from an EMBL/GenBank/DDBJ whole genome shotgun (WGS) entry which is preliminary data.</text>
</comment>
<feature type="transmembrane region" description="Helical" evidence="2">
    <location>
        <begin position="50"/>
        <end position="71"/>
    </location>
</feature>
<organism evidence="3 4">
    <name type="scientific">Streptomyces similanensis</name>
    <dbReference type="NCBI Taxonomy" id="1274988"/>
    <lineage>
        <taxon>Bacteria</taxon>
        <taxon>Bacillati</taxon>
        <taxon>Actinomycetota</taxon>
        <taxon>Actinomycetes</taxon>
        <taxon>Kitasatosporales</taxon>
        <taxon>Streptomycetaceae</taxon>
        <taxon>Streptomyces</taxon>
    </lineage>
</organism>
<evidence type="ECO:0000256" key="2">
    <source>
        <dbReference type="SAM" id="Phobius"/>
    </source>
</evidence>
<reference evidence="4" key="1">
    <citation type="journal article" date="2019" name="Int. J. Syst. Evol. Microbiol.">
        <title>The Global Catalogue of Microorganisms (GCM) 10K type strain sequencing project: providing services to taxonomists for standard genome sequencing and annotation.</title>
        <authorList>
            <consortium name="The Broad Institute Genomics Platform"/>
            <consortium name="The Broad Institute Genome Sequencing Center for Infectious Disease"/>
            <person name="Wu L."/>
            <person name="Ma J."/>
        </authorList>
    </citation>
    <scope>NUCLEOTIDE SEQUENCE [LARGE SCALE GENOMIC DNA]</scope>
    <source>
        <strain evidence="4">JCM 18410</strain>
    </source>
</reference>
<accession>A0ABP9JW50</accession>
<feature type="transmembrane region" description="Helical" evidence="2">
    <location>
        <begin position="12"/>
        <end position="38"/>
    </location>
</feature>
<evidence type="ECO:0000313" key="3">
    <source>
        <dbReference type="EMBL" id="GAA5043409.1"/>
    </source>
</evidence>
<dbReference type="Proteomes" id="UP001500124">
    <property type="component" value="Unassembled WGS sequence"/>
</dbReference>